<dbReference type="Pfam" id="PF08389">
    <property type="entry name" value="Xpo1"/>
    <property type="match status" value="1"/>
</dbReference>
<evidence type="ECO:0000256" key="5">
    <source>
        <dbReference type="ARBA" id="ARBA00022737"/>
    </source>
</evidence>
<dbReference type="GO" id="GO:0005634">
    <property type="term" value="C:nucleus"/>
    <property type="evidence" value="ECO:0007669"/>
    <property type="project" value="UniProtKB-SubCell"/>
</dbReference>
<evidence type="ECO:0000256" key="3">
    <source>
        <dbReference type="ARBA" id="ARBA00016020"/>
    </source>
</evidence>
<evidence type="ECO:0000256" key="2">
    <source>
        <dbReference type="ARBA" id="ARBA00007991"/>
    </source>
</evidence>
<dbReference type="Gene3D" id="1.25.10.10">
    <property type="entry name" value="Leucine-rich Repeat Variant"/>
    <property type="match status" value="1"/>
</dbReference>
<organism evidence="8 9">
    <name type="scientific">Rotaria socialis</name>
    <dbReference type="NCBI Taxonomy" id="392032"/>
    <lineage>
        <taxon>Eukaryota</taxon>
        <taxon>Metazoa</taxon>
        <taxon>Spiralia</taxon>
        <taxon>Gnathifera</taxon>
        <taxon>Rotifera</taxon>
        <taxon>Eurotatoria</taxon>
        <taxon>Bdelloidea</taxon>
        <taxon>Philodinida</taxon>
        <taxon>Philodinidae</taxon>
        <taxon>Rotaria</taxon>
    </lineage>
</organism>
<name>A0A817TA52_9BILA</name>
<comment type="similarity">
    <text evidence="2">Belongs to the importin beta family.</text>
</comment>
<dbReference type="InterPro" id="IPR016024">
    <property type="entry name" value="ARM-type_fold"/>
</dbReference>
<dbReference type="Proteomes" id="UP000663872">
    <property type="component" value="Unassembled WGS sequence"/>
</dbReference>
<evidence type="ECO:0000256" key="1">
    <source>
        <dbReference type="ARBA" id="ARBA00004123"/>
    </source>
</evidence>
<dbReference type="InterPro" id="IPR051345">
    <property type="entry name" value="Importin_beta-like_NTR"/>
</dbReference>
<gene>
    <name evidence="8" type="ORF">GRG538_LOCUS1866</name>
</gene>
<dbReference type="Pfam" id="PF05742">
    <property type="entry name" value="TANGO2"/>
    <property type="match status" value="1"/>
</dbReference>
<dbReference type="PANTHER" id="PTHR12363">
    <property type="entry name" value="TRANSPORTIN 3 AND IMPORTIN 13"/>
    <property type="match status" value="1"/>
</dbReference>
<dbReference type="Pfam" id="PF18773">
    <property type="entry name" value="Importin_rep"/>
    <property type="match status" value="1"/>
</dbReference>
<dbReference type="InterPro" id="IPR040520">
    <property type="entry name" value="Importin_rep_3"/>
</dbReference>
<comment type="subcellular location">
    <subcellularLocation>
        <location evidence="1">Nucleus</location>
    </subcellularLocation>
</comment>
<keyword evidence="4" id="KW-0813">Transport</keyword>
<dbReference type="EMBL" id="CAJNYT010000045">
    <property type="protein sequence ID" value="CAF3314966.1"/>
    <property type="molecule type" value="Genomic_DNA"/>
</dbReference>
<keyword evidence="6" id="KW-0539">Nucleus</keyword>
<dbReference type="GO" id="GO:0006606">
    <property type="term" value="P:protein import into nucleus"/>
    <property type="evidence" value="ECO:0007669"/>
    <property type="project" value="TreeGrafter"/>
</dbReference>
<dbReference type="InterPro" id="IPR013598">
    <property type="entry name" value="Exportin-1/Importin-b-like"/>
</dbReference>
<dbReference type="Pfam" id="PF18806">
    <property type="entry name" value="Importin_rep_3"/>
    <property type="match status" value="1"/>
</dbReference>
<dbReference type="InterPro" id="IPR040709">
    <property type="entry name" value="Importin_rep_1"/>
</dbReference>
<accession>A0A817TA52</accession>
<dbReference type="PANTHER" id="PTHR12363:SF33">
    <property type="entry name" value="IMPORTIN-13"/>
    <property type="match status" value="1"/>
</dbReference>
<evidence type="ECO:0000256" key="4">
    <source>
        <dbReference type="ARBA" id="ARBA00022448"/>
    </source>
</evidence>
<evidence type="ECO:0000256" key="6">
    <source>
        <dbReference type="ARBA" id="ARBA00023242"/>
    </source>
</evidence>
<evidence type="ECO:0000313" key="9">
    <source>
        <dbReference type="Proteomes" id="UP000663872"/>
    </source>
</evidence>
<proteinExistence type="inferred from homology"/>
<dbReference type="InterPro" id="IPR057941">
    <property type="entry name" value="TPR_TNPO3_IPO13_2nd"/>
</dbReference>
<dbReference type="InterPro" id="IPR008551">
    <property type="entry name" value="TANGO2"/>
</dbReference>
<comment type="caution">
    <text evidence="8">The sequence shown here is derived from an EMBL/GenBank/DDBJ whole genome shotgun (WGS) entry which is preliminary data.</text>
</comment>
<evidence type="ECO:0000313" key="8">
    <source>
        <dbReference type="EMBL" id="CAF3314966.1"/>
    </source>
</evidence>
<dbReference type="Pfam" id="PF24138">
    <property type="entry name" value="TPR_TNPO3_IPO13_2nd"/>
    <property type="match status" value="1"/>
</dbReference>
<feature type="domain" description="Exportin-1/Importin-beta-like" evidence="7">
    <location>
        <begin position="130"/>
        <end position="277"/>
    </location>
</feature>
<reference evidence="8" key="1">
    <citation type="submission" date="2021-02" db="EMBL/GenBank/DDBJ databases">
        <authorList>
            <person name="Nowell W R."/>
        </authorList>
    </citation>
    <scope>NUCLEOTIDE SEQUENCE</scope>
</reference>
<evidence type="ECO:0000259" key="7">
    <source>
        <dbReference type="Pfam" id="PF08389"/>
    </source>
</evidence>
<sequence length="1282" mass="146359">MLMASQTTFNTSTNIMNGNDPKNVSVTNYSVEEIERIINDFYSPTSQLTVPQRQQLNSILECLQYSPLAWDFSWKLLNTNKSPSVQFFGAVALCNKISKHLSELDDNEIQLLFQQLIQRLIFYTSINSKQISIKLVVALGHLILNMMPDKWKNGITAIITLFTQSQNEFLKEYPEKGHLIVLNILTILPEEFSRIVVSKVQRASIRTELENQFPVVLNYIQFIISAYNQPDILAKMFSCLSKWLEFGIAIIRVESLFDYLFNSLNNENIFDDASNCIIVLFTSPDIMRYPAIFSRLFPYVLQLESILDQSLMIGDKEKSECITKLITQFGENLAQLIIQMAIAPNQQSQTLSHRFCCLIMKCTDMKGQYPVEETCSELTFSFWYALQEEVTSIDDEEQRIILLGLFRPYFERLIEVLISKGQLPENDSSFTSEDKETFRCYRVDITDTMMCMHTVLSNRAMEVLANHLSLAVEQNQSWQRQESIIQLVGAGSEYVPLDENQILPRIFLLLPKLNFCNSSIINATLMVLGQYSSWLGHHQETLQNCVHLCINALSNSELIQSASIALKELTMENRMHMSKYLNDIFPIIKNVLENAHVQPNDRIRCVAIIGYILSAYPAKIVIDHLNILLAPEVNKLLAYLSETNGDQNAILRKQNICTTLSFISVLITAIGYCGDQSDGDENEQQQEATENPSEIPEVLCCVLRDLTPILHLVLKQYADDSEVTEKLCEILSRTVTTLRESINPILNTLLELLQNIGPNILHAQFLNFVRNTLLLFSQDTDKQMFNLFLAVLQRFGCLFNGDIQWLKNHVDIVEDFANFLIQIIKKLPAVVHHCPNEAFVLLFQFVKTGLQLHEQTTLRSITMFTSNYIEYTKSNQRAADLLKQNGLEIVQILLKCIGGASPRHLVDTLSLPLLTLTKLYIDSTVNWVQQCLNDPNFPTPSPKRHHREALIKALSSERTSRANFKDHVNTFSSACRGIEYSGTSSSNNNIDIGYNLILLSNRDEDFRRPAKQAHIWKDTKYVLGGQDQTPSREGGTWLCLNTVQSKIGVLLNLTSHLFEGKNINGQSRGFIVPNYVNNPEINLDLYMDELQKVKVNYTGFNFLGIERQIESKKWRAKYISNVSADSLPIEIKTSPFGFSNHIYGDENAFEKTRLGCQLFKTLLNDLTDHYKKPITDEKELIHRAFSLLSDTTLFHNDSNLGCVYSHYTKANRDQISSIHVKTTEEEPTYGTRTSTVLIVRNDQTGVFIEKTLSNLLVDSSEWTENKWHFKLNDIDESPVLIN</sequence>
<keyword evidence="5" id="KW-0677">Repeat</keyword>
<dbReference type="GO" id="GO:0005737">
    <property type="term" value="C:cytoplasm"/>
    <property type="evidence" value="ECO:0007669"/>
    <property type="project" value="TreeGrafter"/>
</dbReference>
<protein>
    <recommendedName>
        <fullName evidence="3">Importin-13</fullName>
    </recommendedName>
</protein>
<dbReference type="InterPro" id="IPR011989">
    <property type="entry name" value="ARM-like"/>
</dbReference>
<dbReference type="SUPFAM" id="SSF48371">
    <property type="entry name" value="ARM repeat"/>
    <property type="match status" value="1"/>
</dbReference>